<keyword evidence="2" id="KW-1185">Reference proteome</keyword>
<name>A0ABV6B427_9DEIO</name>
<protein>
    <submittedName>
        <fullName evidence="1">Uncharacterized protein</fullName>
    </submittedName>
</protein>
<accession>A0ABV6B427</accession>
<dbReference type="Proteomes" id="UP001589733">
    <property type="component" value="Unassembled WGS sequence"/>
</dbReference>
<proteinExistence type="predicted"/>
<evidence type="ECO:0000313" key="1">
    <source>
        <dbReference type="EMBL" id="MFB9994488.1"/>
    </source>
</evidence>
<gene>
    <name evidence="1" type="ORF">ACFFLM_21255</name>
</gene>
<dbReference type="RefSeq" id="WP_380015388.1">
    <property type="nucleotide sequence ID" value="NZ_JBHLYR010000062.1"/>
</dbReference>
<comment type="caution">
    <text evidence="1">The sequence shown here is derived from an EMBL/GenBank/DDBJ whole genome shotgun (WGS) entry which is preliminary data.</text>
</comment>
<dbReference type="EMBL" id="JBHLYR010000062">
    <property type="protein sequence ID" value="MFB9994488.1"/>
    <property type="molecule type" value="Genomic_DNA"/>
</dbReference>
<evidence type="ECO:0000313" key="2">
    <source>
        <dbReference type="Proteomes" id="UP001589733"/>
    </source>
</evidence>
<organism evidence="1 2">
    <name type="scientific">Deinococcus oregonensis</name>
    <dbReference type="NCBI Taxonomy" id="1805970"/>
    <lineage>
        <taxon>Bacteria</taxon>
        <taxon>Thermotogati</taxon>
        <taxon>Deinococcota</taxon>
        <taxon>Deinococci</taxon>
        <taxon>Deinococcales</taxon>
        <taxon>Deinococcaceae</taxon>
        <taxon>Deinococcus</taxon>
    </lineage>
</organism>
<reference evidence="1 2" key="1">
    <citation type="submission" date="2024-09" db="EMBL/GenBank/DDBJ databases">
        <authorList>
            <person name="Sun Q."/>
            <person name="Mori K."/>
        </authorList>
    </citation>
    <scope>NUCLEOTIDE SEQUENCE [LARGE SCALE GENOMIC DNA]</scope>
    <source>
        <strain evidence="1 2">JCM 13503</strain>
    </source>
</reference>
<sequence length="132" mass="13788">MTPPSKDLFSAPDGKVLETLTDSRTMAVAAGVTVGAAAEKALWRSGRAQFGVSAMSASGEVVYYAPKADGTADTTQPHPQFRTNRNVARAAGVVACVAGIEFSNNKEAQYGFLGAGAIFLAHIVQDVVPFLR</sequence>